<dbReference type="PANTHER" id="PTHR11785">
    <property type="entry name" value="AMINO ACID TRANSPORTER"/>
    <property type="match status" value="1"/>
</dbReference>
<feature type="compositionally biased region" description="Polar residues" evidence="5">
    <location>
        <begin position="37"/>
        <end position="46"/>
    </location>
</feature>
<dbReference type="Proteomes" id="UP000700596">
    <property type="component" value="Unassembled WGS sequence"/>
</dbReference>
<evidence type="ECO:0000256" key="6">
    <source>
        <dbReference type="SAM" id="Phobius"/>
    </source>
</evidence>
<dbReference type="PANTHER" id="PTHR11785:SF512">
    <property type="entry name" value="SOBREMESA, ISOFORM B"/>
    <property type="match status" value="1"/>
</dbReference>
<protein>
    <submittedName>
        <fullName evidence="7">Large neutral amino acids transporter small subunit 2</fullName>
    </submittedName>
</protein>
<proteinExistence type="predicted"/>
<feature type="transmembrane region" description="Helical" evidence="6">
    <location>
        <begin position="360"/>
        <end position="382"/>
    </location>
</feature>
<evidence type="ECO:0000256" key="3">
    <source>
        <dbReference type="ARBA" id="ARBA00022989"/>
    </source>
</evidence>
<feature type="transmembrane region" description="Helical" evidence="6">
    <location>
        <begin position="127"/>
        <end position="146"/>
    </location>
</feature>
<dbReference type="OrthoDB" id="10062876at2759"/>
<feature type="compositionally biased region" description="Low complexity" evidence="5">
    <location>
        <begin position="18"/>
        <end position="36"/>
    </location>
</feature>
<keyword evidence="3 6" id="KW-1133">Transmembrane helix</keyword>
<feature type="transmembrane region" description="Helical" evidence="6">
    <location>
        <begin position="486"/>
        <end position="509"/>
    </location>
</feature>
<dbReference type="InterPro" id="IPR050598">
    <property type="entry name" value="AminoAcid_Transporter"/>
</dbReference>
<evidence type="ECO:0000256" key="4">
    <source>
        <dbReference type="ARBA" id="ARBA00023136"/>
    </source>
</evidence>
<evidence type="ECO:0000313" key="8">
    <source>
        <dbReference type="Proteomes" id="UP000700596"/>
    </source>
</evidence>
<dbReference type="GO" id="GO:0016020">
    <property type="term" value="C:membrane"/>
    <property type="evidence" value="ECO:0007669"/>
    <property type="project" value="UniProtKB-SubCell"/>
</dbReference>
<accession>A0A9P9DV54</accession>
<feature type="transmembrane region" description="Helical" evidence="6">
    <location>
        <begin position="402"/>
        <end position="423"/>
    </location>
</feature>
<keyword evidence="4 6" id="KW-0472">Membrane</keyword>
<feature type="transmembrane region" description="Helical" evidence="6">
    <location>
        <begin position="282"/>
        <end position="303"/>
    </location>
</feature>
<feature type="transmembrane region" description="Helical" evidence="6">
    <location>
        <begin position="202"/>
        <end position="231"/>
    </location>
</feature>
<evidence type="ECO:0000256" key="5">
    <source>
        <dbReference type="SAM" id="MobiDB-lite"/>
    </source>
</evidence>
<dbReference type="EMBL" id="JAGMWT010000007">
    <property type="protein sequence ID" value="KAH7125592.1"/>
    <property type="molecule type" value="Genomic_DNA"/>
</dbReference>
<evidence type="ECO:0000256" key="2">
    <source>
        <dbReference type="ARBA" id="ARBA00022692"/>
    </source>
</evidence>
<reference evidence="7" key="1">
    <citation type="journal article" date="2021" name="Nat. Commun.">
        <title>Genetic determinants of endophytism in the Arabidopsis root mycobiome.</title>
        <authorList>
            <person name="Mesny F."/>
            <person name="Miyauchi S."/>
            <person name="Thiergart T."/>
            <person name="Pickel B."/>
            <person name="Atanasova L."/>
            <person name="Karlsson M."/>
            <person name="Huettel B."/>
            <person name="Barry K.W."/>
            <person name="Haridas S."/>
            <person name="Chen C."/>
            <person name="Bauer D."/>
            <person name="Andreopoulos W."/>
            <person name="Pangilinan J."/>
            <person name="LaButti K."/>
            <person name="Riley R."/>
            <person name="Lipzen A."/>
            <person name="Clum A."/>
            <person name="Drula E."/>
            <person name="Henrissat B."/>
            <person name="Kohler A."/>
            <person name="Grigoriev I.V."/>
            <person name="Martin F.M."/>
            <person name="Hacquard S."/>
        </authorList>
    </citation>
    <scope>NUCLEOTIDE SEQUENCE</scope>
    <source>
        <strain evidence="7">MPI-CAGE-CH-0243</strain>
    </source>
</reference>
<name>A0A9P9DV54_9PLEO</name>
<dbReference type="AlphaFoldDB" id="A0A9P9DV54"/>
<dbReference type="Gene3D" id="1.20.1740.10">
    <property type="entry name" value="Amino acid/polyamine transporter I"/>
    <property type="match status" value="1"/>
</dbReference>
<dbReference type="InterPro" id="IPR002293">
    <property type="entry name" value="AA/rel_permease1"/>
</dbReference>
<feature type="transmembrane region" description="Helical" evidence="6">
    <location>
        <begin position="577"/>
        <end position="595"/>
    </location>
</feature>
<organism evidence="7 8">
    <name type="scientific">Dendryphion nanum</name>
    <dbReference type="NCBI Taxonomy" id="256645"/>
    <lineage>
        <taxon>Eukaryota</taxon>
        <taxon>Fungi</taxon>
        <taxon>Dikarya</taxon>
        <taxon>Ascomycota</taxon>
        <taxon>Pezizomycotina</taxon>
        <taxon>Dothideomycetes</taxon>
        <taxon>Pleosporomycetidae</taxon>
        <taxon>Pleosporales</taxon>
        <taxon>Torulaceae</taxon>
        <taxon>Dendryphion</taxon>
    </lineage>
</organism>
<feature type="transmembrane region" description="Helical" evidence="6">
    <location>
        <begin position="551"/>
        <end position="571"/>
    </location>
</feature>
<dbReference type="Pfam" id="PF13520">
    <property type="entry name" value="AA_permease_2"/>
    <property type="match status" value="1"/>
</dbReference>
<evidence type="ECO:0000313" key="7">
    <source>
        <dbReference type="EMBL" id="KAH7125592.1"/>
    </source>
</evidence>
<comment type="subcellular location">
    <subcellularLocation>
        <location evidence="1">Membrane</location>
        <topology evidence="1">Multi-pass membrane protein</topology>
    </subcellularLocation>
</comment>
<sequence length="627" mass="67547">MAGRYSSLPPPPARDSLELASLASSSHASQRTSISSEDSGVPSSRRLSFDDEDPLSELNPAGRGDDNRPRHNRSYSVSSAFDFAPNLFPLSSTAQGYTALGAPSNPALDPTAGLNGGSLEKNKTLTYLNGLSLVVGLIIGSGIFSSPSQVNRNAGSPGASLIVWTVAGILAWTGAASYAELGGAIPLNGGAQVYLSKIFGEWAGFLFTWCAVVVLKPGSAAIIAIIFGEYLVRAIVGAEIAETNMWLEKGVALAGLVLVTLLNCVSTKLGTRSADVFMFMKFIALIGVTVIGIVVAVTGFSYKGPASDDWKKQGWFDNTNKNVSNWAVALYAGLWAFDGWDNVNYVTAEFKNPTRDLPRVIHTSLPLVIVSYLLANVSYFLVLPASVIESSNTVAVAFGQQVFGPVGSLILALFVSGSCFGALNATTFTSGRLVYAAGKEGYLPNLFGSIGFGKSHRAIRLHTLNSTNSKSRIPKKLVSWFADADAGFFFTPIAAMGLNALLTAVYILIGSFDTLVTFYGVAGYSFYFLTVLGLIILRVKEPDLERPYKTWITTPIIFCCVSLFLLSRAVFAEPIQTLVVIAFMVVGLVIWFAWVGRRRNKERSRYRHAGDGGNSEKVGWKFWKRWR</sequence>
<dbReference type="GO" id="GO:0015179">
    <property type="term" value="F:L-amino acid transmembrane transporter activity"/>
    <property type="evidence" value="ECO:0007669"/>
    <property type="project" value="TreeGrafter"/>
</dbReference>
<gene>
    <name evidence="7" type="ORF">B0J11DRAFT_309959</name>
</gene>
<feature type="transmembrane region" description="Helical" evidence="6">
    <location>
        <begin position="251"/>
        <end position="270"/>
    </location>
</feature>
<evidence type="ECO:0000256" key="1">
    <source>
        <dbReference type="ARBA" id="ARBA00004141"/>
    </source>
</evidence>
<keyword evidence="8" id="KW-1185">Reference proteome</keyword>
<keyword evidence="2 6" id="KW-0812">Transmembrane</keyword>
<feature type="transmembrane region" description="Helical" evidence="6">
    <location>
        <begin position="158"/>
        <end position="181"/>
    </location>
</feature>
<feature type="transmembrane region" description="Helical" evidence="6">
    <location>
        <begin position="515"/>
        <end position="539"/>
    </location>
</feature>
<comment type="caution">
    <text evidence="7">The sequence shown here is derived from an EMBL/GenBank/DDBJ whole genome shotgun (WGS) entry which is preliminary data.</text>
</comment>
<feature type="region of interest" description="Disordered" evidence="5">
    <location>
        <begin position="1"/>
        <end position="73"/>
    </location>
</feature>